<protein>
    <submittedName>
        <fullName evidence="1">Uncharacterized protein</fullName>
    </submittedName>
</protein>
<evidence type="ECO:0000313" key="2">
    <source>
        <dbReference type="Proteomes" id="UP001576708"/>
    </source>
</evidence>
<dbReference type="Proteomes" id="UP001576708">
    <property type="component" value="Unassembled WGS sequence"/>
</dbReference>
<name>A0ABV4VGA4_9GAMM</name>
<sequence>MTSQRIKPIGGEAEFHENTQKALTQSGRFSLKLILENEELRKHHFFIPDYICSTIILLLEKYNIRYSFYKIKADLKPDWTSINQEIDVLYVINYFGQLTQLPKSINAKAILIIDDVFFPYPRIPTVANPYFSFNSLRKITSVADGSILLSNQKLPHKLVIPVAETNFTRLKYQAKSKKYEYINHNNDYNIQLEKDYLADFERAELILDNQEDITSISLNSQIGLFDFYIKIEDERKRRSENYFILKNSLSDHIVNIESDFYSFAVLKLPNAEKLKLKLMEYKIFLPNHWPKMNLINNISTQWLSVPVDSRYNNEDMQRIVNTIKILTNE</sequence>
<proteinExistence type="predicted"/>
<gene>
    <name evidence="1" type="ORF">ACE02W_05650</name>
</gene>
<dbReference type="EMBL" id="JBHFGU010000002">
    <property type="protein sequence ID" value="MFB2619292.1"/>
    <property type="molecule type" value="Genomic_DNA"/>
</dbReference>
<dbReference type="RefSeq" id="WP_342201038.1">
    <property type="nucleotide sequence ID" value="NZ_JBCATE010000002.1"/>
</dbReference>
<dbReference type="SUPFAM" id="SSF53383">
    <property type="entry name" value="PLP-dependent transferases"/>
    <property type="match status" value="1"/>
</dbReference>
<keyword evidence="2" id="KW-1185">Reference proteome</keyword>
<dbReference type="InterPro" id="IPR015424">
    <property type="entry name" value="PyrdxlP-dep_Trfase"/>
</dbReference>
<accession>A0ABV4VGA4</accession>
<comment type="caution">
    <text evidence="1">The sequence shown here is derived from an EMBL/GenBank/DDBJ whole genome shotgun (WGS) entry which is preliminary data.</text>
</comment>
<organism evidence="1 2">
    <name type="scientific">Shewanella mangrovisoli</name>
    <dbReference type="NCBI Taxonomy" id="2864211"/>
    <lineage>
        <taxon>Bacteria</taxon>
        <taxon>Pseudomonadati</taxon>
        <taxon>Pseudomonadota</taxon>
        <taxon>Gammaproteobacteria</taxon>
        <taxon>Alteromonadales</taxon>
        <taxon>Shewanellaceae</taxon>
        <taxon>Shewanella</taxon>
    </lineage>
</organism>
<reference evidence="1 2" key="1">
    <citation type="submission" date="2024-09" db="EMBL/GenBank/DDBJ databases">
        <authorList>
            <person name="Zhang Y."/>
        </authorList>
    </citation>
    <scope>NUCLEOTIDE SEQUENCE [LARGE SCALE GENOMIC DNA]</scope>
    <source>
        <strain evidence="1 2">ZJ318</strain>
    </source>
</reference>
<evidence type="ECO:0000313" key="1">
    <source>
        <dbReference type="EMBL" id="MFB2619292.1"/>
    </source>
</evidence>